<evidence type="ECO:0000256" key="5">
    <source>
        <dbReference type="RuleBase" id="RU361155"/>
    </source>
</evidence>
<keyword evidence="3" id="KW-0963">Cytoplasm</keyword>
<sequence>MQMSRSTMTAKYGNHKGMCFSLLSTSSEILTFIENEFQVLDDDVFNVTYPKSGTSWMIEILSLIRSDGDPHWSRTVPNWDRMPWLEVKETQEKLKTGLQSPRFFTSHLPFYLFPKSFSRSQAKVIYTIRHPKDELVSLYHFSQMNMYLEVPESFEQELQDFLKGDLIYGSWFNHVLGWTGEKDRANLLIMTYEELLKDLRGCVVRICNFLGKELDEAAIDKVVENATFKNMKDNKMANYSLMPEEVIDQKKSPFLRKGISGDWKNHFTVEQSERFNKVYREKMKDLTVKISWHEDLMQSSF</sequence>
<evidence type="ECO:0000259" key="6">
    <source>
        <dbReference type="Pfam" id="PF00685"/>
    </source>
</evidence>
<dbReference type="OrthoDB" id="205623at2759"/>
<evidence type="ECO:0000313" key="8">
    <source>
        <dbReference type="RefSeq" id="XP_030053662.1"/>
    </source>
</evidence>
<dbReference type="AlphaFoldDB" id="A0A6P7XDP3"/>
<feature type="domain" description="Sulfotransferase" evidence="6">
    <location>
        <begin position="41"/>
        <end position="286"/>
    </location>
</feature>
<dbReference type="FunFam" id="3.40.50.300:FF:000433">
    <property type="entry name" value="Estrogen sulfotransferase"/>
    <property type="match status" value="1"/>
</dbReference>
<reference evidence="8" key="1">
    <citation type="submission" date="2025-08" db="UniProtKB">
        <authorList>
            <consortium name="RefSeq"/>
        </authorList>
    </citation>
    <scope>IDENTIFICATION</scope>
</reference>
<dbReference type="InParanoid" id="A0A6P7XDP3"/>
<dbReference type="GO" id="GO:0008146">
    <property type="term" value="F:sulfotransferase activity"/>
    <property type="evidence" value="ECO:0007669"/>
    <property type="project" value="InterPro"/>
</dbReference>
<dbReference type="Gene3D" id="3.40.50.300">
    <property type="entry name" value="P-loop containing nucleotide triphosphate hydrolases"/>
    <property type="match status" value="1"/>
</dbReference>
<comment type="subcellular location">
    <subcellularLocation>
        <location evidence="1">Cytoplasm</location>
    </subcellularLocation>
</comment>
<organism evidence="7 8">
    <name type="scientific">Microcaecilia unicolor</name>
    <dbReference type="NCBI Taxonomy" id="1415580"/>
    <lineage>
        <taxon>Eukaryota</taxon>
        <taxon>Metazoa</taxon>
        <taxon>Chordata</taxon>
        <taxon>Craniata</taxon>
        <taxon>Vertebrata</taxon>
        <taxon>Euteleostomi</taxon>
        <taxon>Amphibia</taxon>
        <taxon>Gymnophiona</taxon>
        <taxon>Siphonopidae</taxon>
        <taxon>Microcaecilia</taxon>
    </lineage>
</organism>
<evidence type="ECO:0000256" key="1">
    <source>
        <dbReference type="ARBA" id="ARBA00004496"/>
    </source>
</evidence>
<dbReference type="Proteomes" id="UP000515156">
    <property type="component" value="Chromosome 3"/>
</dbReference>
<name>A0A6P7XDP3_9AMPH</name>
<dbReference type="KEGG" id="muo:115466517"/>
<comment type="similarity">
    <text evidence="2 5">Belongs to the sulfotransferase 1 family.</text>
</comment>
<dbReference type="RefSeq" id="XP_030053662.1">
    <property type="nucleotide sequence ID" value="XM_030197802.1"/>
</dbReference>
<proteinExistence type="inferred from homology"/>
<keyword evidence="7" id="KW-1185">Reference proteome</keyword>
<dbReference type="GO" id="GO:0005737">
    <property type="term" value="C:cytoplasm"/>
    <property type="evidence" value="ECO:0007669"/>
    <property type="project" value="UniProtKB-SubCell"/>
</dbReference>
<dbReference type="GeneID" id="115466517"/>
<keyword evidence="4 5" id="KW-0808">Transferase</keyword>
<evidence type="ECO:0000313" key="7">
    <source>
        <dbReference type="Proteomes" id="UP000515156"/>
    </source>
</evidence>
<dbReference type="EC" id="2.8.2.-" evidence="5"/>
<evidence type="ECO:0000256" key="2">
    <source>
        <dbReference type="ARBA" id="ARBA00005771"/>
    </source>
</evidence>
<dbReference type="Pfam" id="PF00685">
    <property type="entry name" value="Sulfotransfer_1"/>
    <property type="match status" value="1"/>
</dbReference>
<protein>
    <recommendedName>
        <fullName evidence="5">Sulfotransferase</fullName>
        <ecNumber evidence="5">2.8.2.-</ecNumber>
    </recommendedName>
</protein>
<evidence type="ECO:0000256" key="3">
    <source>
        <dbReference type="ARBA" id="ARBA00022490"/>
    </source>
</evidence>
<gene>
    <name evidence="8" type="primary">LOC115466517</name>
</gene>
<accession>A0A6P7XDP3</accession>
<evidence type="ECO:0000256" key="4">
    <source>
        <dbReference type="ARBA" id="ARBA00022679"/>
    </source>
</evidence>
<dbReference type="InterPro" id="IPR000863">
    <property type="entry name" value="Sulfotransferase_dom"/>
</dbReference>
<dbReference type="InterPro" id="IPR027417">
    <property type="entry name" value="P-loop_NTPase"/>
</dbReference>
<dbReference type="SUPFAM" id="SSF52540">
    <property type="entry name" value="P-loop containing nucleoside triphosphate hydrolases"/>
    <property type="match status" value="1"/>
</dbReference>
<dbReference type="PANTHER" id="PTHR11783">
    <property type="entry name" value="SULFOTRANSFERASE SULT"/>
    <property type="match status" value="1"/>
</dbReference>
<dbReference type="FunCoup" id="A0A6P7XDP3">
    <property type="interactions" value="1031"/>
</dbReference>